<dbReference type="InterPro" id="IPR011009">
    <property type="entry name" value="Kinase-like_dom_sf"/>
</dbReference>
<dbReference type="Gene3D" id="1.10.510.10">
    <property type="entry name" value="Transferase(Phosphotransferase) domain 1"/>
    <property type="match status" value="1"/>
</dbReference>
<dbReference type="HOGENOM" id="CLU_019279_2_0_1"/>
<evidence type="ECO:0000256" key="1">
    <source>
        <dbReference type="ARBA" id="ARBA00012513"/>
    </source>
</evidence>
<evidence type="ECO:0000313" key="4">
    <source>
        <dbReference type="Proteomes" id="UP000007431"/>
    </source>
</evidence>
<dbReference type="InterPro" id="IPR050235">
    <property type="entry name" value="CK1_Ser-Thr_kinase"/>
</dbReference>
<sequence>MMTHVLRTGLPPPAPSAVGVLYTPSEPVLCKRFPTMHIHLDDLIACGGNGRVYRAHTTSGEKSRIFAVKKLHTNKQIKRPMLRHEACAMIQLRGHPSIPEVYALGRSQYAEYLALELLGSDIYTGTLDTLLGLTMRNLVALACQMIDALQHVHSHGIVHCDVKPGNFLFDLNLTGRIKLIDFGMAKLYRDSETLEHRPQGRIPYLVGTRMYAMPSRRDDIESLALTLLTLLCGRLPWQNLHGAAILPQKAKWSGGAIAVGHPPVFGALLDDARTFDYDAEPQYAAWKQRLRGLVPGSADSALYDPSDRGWPVGVAHWQHELLAVPISTPPQSVHEVLPDSDDDWVPTSDWPEPMNVPLEDLLGDERETVERVLEKIDEVPTMDEIWTNPNFCGPEYMVDY</sequence>
<dbReference type="SUPFAM" id="SSF56112">
    <property type="entry name" value="Protein kinase-like (PK-like)"/>
    <property type="match status" value="1"/>
</dbReference>
<dbReference type="GO" id="GO:0005524">
    <property type="term" value="F:ATP binding"/>
    <property type="evidence" value="ECO:0007669"/>
    <property type="project" value="InterPro"/>
</dbReference>
<gene>
    <name evidence="3" type="ORF">SCHCODRAFT_106153</name>
</gene>
<evidence type="ECO:0000313" key="3">
    <source>
        <dbReference type="EMBL" id="EFJ00545.1"/>
    </source>
</evidence>
<proteinExistence type="predicted"/>
<dbReference type="eggNOG" id="KOG1164">
    <property type="taxonomic scope" value="Eukaryota"/>
</dbReference>
<dbReference type="Pfam" id="PF00069">
    <property type="entry name" value="Pkinase"/>
    <property type="match status" value="1"/>
</dbReference>
<dbReference type="PANTHER" id="PTHR11909">
    <property type="entry name" value="CASEIN KINASE-RELATED"/>
    <property type="match status" value="1"/>
</dbReference>
<keyword evidence="4" id="KW-1185">Reference proteome</keyword>
<evidence type="ECO:0000259" key="2">
    <source>
        <dbReference type="PROSITE" id="PS50011"/>
    </source>
</evidence>
<accession>D8PTQ4</accession>
<feature type="domain" description="Protein kinase" evidence="2">
    <location>
        <begin position="38"/>
        <end position="322"/>
    </location>
</feature>
<dbReference type="InterPro" id="IPR008271">
    <property type="entry name" value="Ser/Thr_kinase_AS"/>
</dbReference>
<dbReference type="InterPro" id="IPR000719">
    <property type="entry name" value="Prot_kinase_dom"/>
</dbReference>
<dbReference type="SMART" id="SM00220">
    <property type="entry name" value="S_TKc"/>
    <property type="match status" value="1"/>
</dbReference>
<dbReference type="AlphaFoldDB" id="D8PTQ4"/>
<reference evidence="3 4" key="1">
    <citation type="journal article" date="2010" name="Nat. Biotechnol.">
        <title>Genome sequence of the model mushroom Schizophyllum commune.</title>
        <authorList>
            <person name="Ohm R.A."/>
            <person name="de Jong J.F."/>
            <person name="Lugones L.G."/>
            <person name="Aerts A."/>
            <person name="Kothe E."/>
            <person name="Stajich J.E."/>
            <person name="de Vries R.P."/>
            <person name="Record E."/>
            <person name="Levasseur A."/>
            <person name="Baker S.E."/>
            <person name="Bartholomew K.A."/>
            <person name="Coutinho P.M."/>
            <person name="Erdmann S."/>
            <person name="Fowler T.J."/>
            <person name="Gathman A.C."/>
            <person name="Lombard V."/>
            <person name="Henrissat B."/>
            <person name="Knabe N."/>
            <person name="Kuees U."/>
            <person name="Lilly W.W."/>
            <person name="Lindquist E."/>
            <person name="Lucas S."/>
            <person name="Magnuson J.K."/>
            <person name="Piumi F."/>
            <person name="Raudaskoski M."/>
            <person name="Salamov A."/>
            <person name="Schmutz J."/>
            <person name="Schwarze F.W.M.R."/>
            <person name="vanKuyk P.A."/>
            <person name="Horton J.S."/>
            <person name="Grigoriev I.V."/>
            <person name="Woesten H.A.B."/>
        </authorList>
    </citation>
    <scope>NUCLEOTIDE SEQUENCE [LARGE SCALE GENOMIC DNA]</scope>
    <source>
        <strain evidence="4">H4-8 / FGSC 9210</strain>
    </source>
</reference>
<dbReference type="STRING" id="578458.D8PTQ4"/>
<dbReference type="Proteomes" id="UP000007431">
    <property type="component" value="Unassembled WGS sequence"/>
</dbReference>
<dbReference type="PROSITE" id="PS00108">
    <property type="entry name" value="PROTEIN_KINASE_ST"/>
    <property type="match status" value="1"/>
</dbReference>
<dbReference type="InParanoid" id="D8PTQ4"/>
<protein>
    <recommendedName>
        <fullName evidence="1">non-specific serine/threonine protein kinase</fullName>
        <ecNumber evidence="1">2.7.11.1</ecNumber>
    </recommendedName>
</protein>
<dbReference type="OMA" id="ENTYFGM"/>
<dbReference type="PROSITE" id="PS50011">
    <property type="entry name" value="PROTEIN_KINASE_DOM"/>
    <property type="match status" value="1"/>
</dbReference>
<dbReference type="GO" id="GO:0004674">
    <property type="term" value="F:protein serine/threonine kinase activity"/>
    <property type="evidence" value="ECO:0007669"/>
    <property type="project" value="UniProtKB-EC"/>
</dbReference>
<feature type="non-terminal residue" evidence="3">
    <location>
        <position position="400"/>
    </location>
</feature>
<dbReference type="VEuPathDB" id="FungiDB:SCHCODRAFT_02682254"/>
<name>D8PTQ4_SCHCM</name>
<dbReference type="EC" id="2.7.11.1" evidence="1"/>
<dbReference type="EMBL" id="GL377303">
    <property type="protein sequence ID" value="EFJ00545.1"/>
    <property type="molecule type" value="Genomic_DNA"/>
</dbReference>
<organism evidence="4">
    <name type="scientific">Schizophyllum commune (strain H4-8 / FGSC 9210)</name>
    <name type="common">Split gill fungus</name>
    <dbReference type="NCBI Taxonomy" id="578458"/>
    <lineage>
        <taxon>Eukaryota</taxon>
        <taxon>Fungi</taxon>
        <taxon>Dikarya</taxon>
        <taxon>Basidiomycota</taxon>
        <taxon>Agaricomycotina</taxon>
        <taxon>Agaricomycetes</taxon>
        <taxon>Agaricomycetidae</taxon>
        <taxon>Agaricales</taxon>
        <taxon>Schizophyllaceae</taxon>
        <taxon>Schizophyllum</taxon>
    </lineage>
</organism>